<dbReference type="RefSeq" id="WP_206944711.1">
    <property type="nucleotide sequence ID" value="NZ_JAFLNF010000014.1"/>
</dbReference>
<sequence>MRHQNLQDNGEPDRVAPLARLALNSFSALCWTSRRVLDLLLPPRCLTCDTPADRPDGICGACWRQLQFVAPPVCAVYGTPFAHDLGEGAVSARAISDPPVYRKVRAPLVYRGPATRLVTGLKFGGRRDLAGPMAGLMAHPARTMVVAETLLVPVPLHPWRRISRRFNQSADLAKALAGRVGGIYDPFTLTRSRPTRQQVGLEAKARQANVRNAFTVNPDRLHLLHGRHVVLIDDVLTTGATVTACAKALLKAGAAEVDVLVFAMALPGDGREGSRDNDR</sequence>
<gene>
    <name evidence="4" type="ORF">J0X15_19865</name>
</gene>
<reference evidence="4" key="1">
    <citation type="submission" date="2021-03" db="EMBL/GenBank/DDBJ databases">
        <title>Roseibium sp. CAU 1637 isolated from Incheon.</title>
        <authorList>
            <person name="Kim W."/>
        </authorList>
    </citation>
    <scope>NUCLEOTIDE SEQUENCE</scope>
    <source>
        <strain evidence="4">CAU 1637</strain>
    </source>
</reference>
<evidence type="ECO:0000259" key="2">
    <source>
        <dbReference type="Pfam" id="PF00156"/>
    </source>
</evidence>
<keyword evidence="5" id="KW-1185">Reference proteome</keyword>
<feature type="domain" description="Double zinc ribbon" evidence="3">
    <location>
        <begin position="36"/>
        <end position="84"/>
    </location>
</feature>
<dbReference type="InterPro" id="IPR051910">
    <property type="entry name" value="ComF/GntX_DNA_util-trans"/>
</dbReference>
<dbReference type="InterPro" id="IPR000836">
    <property type="entry name" value="PRTase_dom"/>
</dbReference>
<dbReference type="EMBL" id="JAFLNF010000014">
    <property type="protein sequence ID" value="MBO0347497.1"/>
    <property type="molecule type" value="Genomic_DNA"/>
</dbReference>
<dbReference type="InterPro" id="IPR029057">
    <property type="entry name" value="PRTase-like"/>
</dbReference>
<evidence type="ECO:0000256" key="1">
    <source>
        <dbReference type="ARBA" id="ARBA00008007"/>
    </source>
</evidence>
<comment type="similarity">
    <text evidence="1">Belongs to the ComF/GntX family.</text>
</comment>
<comment type="caution">
    <text evidence="4">The sequence shown here is derived from an EMBL/GenBank/DDBJ whole genome shotgun (WGS) entry which is preliminary data.</text>
</comment>
<dbReference type="Gene3D" id="3.40.50.2020">
    <property type="match status" value="1"/>
</dbReference>
<dbReference type="PANTHER" id="PTHR47505:SF1">
    <property type="entry name" value="DNA UTILIZATION PROTEIN YHGH"/>
    <property type="match status" value="1"/>
</dbReference>
<protein>
    <submittedName>
        <fullName evidence="4">ComF family protein</fullName>
    </submittedName>
</protein>
<dbReference type="PANTHER" id="PTHR47505">
    <property type="entry name" value="DNA UTILIZATION PROTEIN YHGH"/>
    <property type="match status" value="1"/>
</dbReference>
<dbReference type="Pfam" id="PF00156">
    <property type="entry name" value="Pribosyltran"/>
    <property type="match status" value="1"/>
</dbReference>
<dbReference type="CDD" id="cd06223">
    <property type="entry name" value="PRTases_typeI"/>
    <property type="match status" value="1"/>
</dbReference>
<proteinExistence type="inferred from homology"/>
<dbReference type="InterPro" id="IPR044005">
    <property type="entry name" value="DZR_2"/>
</dbReference>
<evidence type="ECO:0000259" key="3">
    <source>
        <dbReference type="Pfam" id="PF18912"/>
    </source>
</evidence>
<dbReference type="Pfam" id="PF18912">
    <property type="entry name" value="DZR_2"/>
    <property type="match status" value="1"/>
</dbReference>
<accession>A0A939J8R7</accession>
<organism evidence="4 5">
    <name type="scientific">Roseibium limicola</name>
    <dbReference type="NCBI Taxonomy" id="2816037"/>
    <lineage>
        <taxon>Bacteria</taxon>
        <taxon>Pseudomonadati</taxon>
        <taxon>Pseudomonadota</taxon>
        <taxon>Alphaproteobacteria</taxon>
        <taxon>Hyphomicrobiales</taxon>
        <taxon>Stappiaceae</taxon>
        <taxon>Roseibium</taxon>
    </lineage>
</organism>
<evidence type="ECO:0000313" key="4">
    <source>
        <dbReference type="EMBL" id="MBO0347497.1"/>
    </source>
</evidence>
<dbReference type="AlphaFoldDB" id="A0A939J8R7"/>
<feature type="domain" description="Phosphoribosyltransferase" evidence="2">
    <location>
        <begin position="199"/>
        <end position="263"/>
    </location>
</feature>
<evidence type="ECO:0000313" key="5">
    <source>
        <dbReference type="Proteomes" id="UP000664779"/>
    </source>
</evidence>
<name>A0A939J8R7_9HYPH</name>
<dbReference type="SUPFAM" id="SSF53271">
    <property type="entry name" value="PRTase-like"/>
    <property type="match status" value="1"/>
</dbReference>
<dbReference type="Proteomes" id="UP000664779">
    <property type="component" value="Unassembled WGS sequence"/>
</dbReference>